<sequence length="241" mass="26903">MKEGEAMSEERLFYVERNDSWHSYEFLARRQHDPKWRQAFIEADALLEREEKKKKRRNFIILLVSVPVVVLGMLVGLYFYGSAGEEAIPQRALSLTEATSSTSTASAEPTETQDTSSVGEVLVTPWGEHVTVLRVLSNGQRVIQEAPSPSDLNNDGVLTYEELSRVEEEANQQYQQPVTQQGQPNQQQTPQQTVPSQSQQQPNSQPASSQPGVQPESQPQQNPSQNQQPEVSTPQGSTAIQ</sequence>
<dbReference type="EMBL" id="JXKM01000002">
    <property type="protein sequence ID" value="OJG36757.1"/>
    <property type="molecule type" value="Genomic_DNA"/>
</dbReference>
<dbReference type="Proteomes" id="UP000183700">
    <property type="component" value="Unassembled WGS sequence"/>
</dbReference>
<feature type="compositionally biased region" description="Polar residues" evidence="1">
    <location>
        <begin position="231"/>
        <end position="241"/>
    </location>
</feature>
<feature type="compositionally biased region" description="Low complexity" evidence="1">
    <location>
        <begin position="171"/>
        <end position="230"/>
    </location>
</feature>
<gene>
    <name evidence="3" type="ORF">RV00_GL001202</name>
</gene>
<evidence type="ECO:0000256" key="1">
    <source>
        <dbReference type="SAM" id="MobiDB-lite"/>
    </source>
</evidence>
<dbReference type="InterPro" id="IPR018247">
    <property type="entry name" value="EF_Hand_1_Ca_BS"/>
</dbReference>
<accession>A0A1L8SXJ5</accession>
<evidence type="ECO:0008006" key="5">
    <source>
        <dbReference type="Google" id="ProtNLM"/>
    </source>
</evidence>
<dbReference type="AlphaFoldDB" id="A0A1L8SXJ5"/>
<keyword evidence="2" id="KW-0812">Transmembrane</keyword>
<feature type="compositionally biased region" description="Low complexity" evidence="1">
    <location>
        <begin position="99"/>
        <end position="112"/>
    </location>
</feature>
<name>A0A1L8SXJ5_9ENTE</name>
<keyword evidence="2" id="KW-1133">Transmembrane helix</keyword>
<evidence type="ECO:0000313" key="4">
    <source>
        <dbReference type="Proteomes" id="UP000183700"/>
    </source>
</evidence>
<comment type="caution">
    <text evidence="3">The sequence shown here is derived from an EMBL/GenBank/DDBJ whole genome shotgun (WGS) entry which is preliminary data.</text>
</comment>
<reference evidence="3 4" key="1">
    <citation type="submission" date="2014-12" db="EMBL/GenBank/DDBJ databases">
        <title>Draft genome sequences of 29 type strains of Enterococci.</title>
        <authorList>
            <person name="Zhong Z."/>
            <person name="Sun Z."/>
            <person name="Liu W."/>
            <person name="Zhang W."/>
            <person name="Zhang H."/>
        </authorList>
    </citation>
    <scope>NUCLEOTIDE SEQUENCE [LARGE SCALE GENOMIC DNA]</scope>
    <source>
        <strain evidence="3 4">DSM 22802</strain>
    </source>
</reference>
<organism evidence="3 4">
    <name type="scientific">Enterococcus devriesei</name>
    <dbReference type="NCBI Taxonomy" id="319970"/>
    <lineage>
        <taxon>Bacteria</taxon>
        <taxon>Bacillati</taxon>
        <taxon>Bacillota</taxon>
        <taxon>Bacilli</taxon>
        <taxon>Lactobacillales</taxon>
        <taxon>Enterococcaceae</taxon>
        <taxon>Enterococcus</taxon>
    </lineage>
</organism>
<feature type="region of interest" description="Disordered" evidence="1">
    <location>
        <begin position="99"/>
        <end position="118"/>
    </location>
</feature>
<dbReference type="STRING" id="319970.RV00_GL001202"/>
<dbReference type="PROSITE" id="PS00018">
    <property type="entry name" value="EF_HAND_1"/>
    <property type="match status" value="1"/>
</dbReference>
<feature type="region of interest" description="Disordered" evidence="1">
    <location>
        <begin position="167"/>
        <end position="241"/>
    </location>
</feature>
<keyword evidence="2" id="KW-0472">Membrane</keyword>
<evidence type="ECO:0000256" key="2">
    <source>
        <dbReference type="SAM" id="Phobius"/>
    </source>
</evidence>
<proteinExistence type="predicted"/>
<keyword evidence="4" id="KW-1185">Reference proteome</keyword>
<dbReference type="RefSeq" id="WP_249024051.1">
    <property type="nucleotide sequence ID" value="NZ_JBHLVS010000012.1"/>
</dbReference>
<feature type="transmembrane region" description="Helical" evidence="2">
    <location>
        <begin position="59"/>
        <end position="81"/>
    </location>
</feature>
<protein>
    <recommendedName>
        <fullName evidence="5">EF-hand domain-containing protein</fullName>
    </recommendedName>
</protein>
<evidence type="ECO:0000313" key="3">
    <source>
        <dbReference type="EMBL" id="OJG36757.1"/>
    </source>
</evidence>